<dbReference type="GO" id="GO:0043113">
    <property type="term" value="P:receptor clustering"/>
    <property type="evidence" value="ECO:0007669"/>
    <property type="project" value="TreeGrafter"/>
</dbReference>
<evidence type="ECO:0008006" key="9">
    <source>
        <dbReference type="Google" id="ProtNLM"/>
    </source>
</evidence>
<evidence type="ECO:0000313" key="8">
    <source>
        <dbReference type="Proteomes" id="UP000663864"/>
    </source>
</evidence>
<evidence type="ECO:0000256" key="1">
    <source>
        <dbReference type="ARBA" id="ARBA00004370"/>
    </source>
</evidence>
<dbReference type="InterPro" id="IPR001478">
    <property type="entry name" value="PDZ"/>
</dbReference>
<accession>A0A815BJS3</accession>
<dbReference type="GO" id="GO:0098609">
    <property type="term" value="P:cell-cell adhesion"/>
    <property type="evidence" value="ECO:0007669"/>
    <property type="project" value="TreeGrafter"/>
</dbReference>
<name>A0A815BJS3_9BILA</name>
<dbReference type="GO" id="GO:0045197">
    <property type="term" value="P:establishment or maintenance of epithelial cell apical/basal polarity"/>
    <property type="evidence" value="ECO:0007669"/>
    <property type="project" value="TreeGrafter"/>
</dbReference>
<dbReference type="GO" id="GO:0016323">
    <property type="term" value="C:basolateral plasma membrane"/>
    <property type="evidence" value="ECO:0007669"/>
    <property type="project" value="TreeGrafter"/>
</dbReference>
<dbReference type="GO" id="GO:0030054">
    <property type="term" value="C:cell junction"/>
    <property type="evidence" value="ECO:0007669"/>
    <property type="project" value="TreeGrafter"/>
</dbReference>
<evidence type="ECO:0000256" key="2">
    <source>
        <dbReference type="ARBA" id="ARBA00023136"/>
    </source>
</evidence>
<dbReference type="EMBL" id="CAJNOU010003132">
    <property type="protein sequence ID" value="CAF1372748.1"/>
    <property type="molecule type" value="Genomic_DNA"/>
</dbReference>
<keyword evidence="3" id="KW-1133">Transmembrane helix</keyword>
<dbReference type="PROSITE" id="PS51698">
    <property type="entry name" value="U_BOX"/>
    <property type="match status" value="1"/>
</dbReference>
<dbReference type="EMBL" id="CAJNOT010002002">
    <property type="protein sequence ID" value="CAF1273641.1"/>
    <property type="molecule type" value="Genomic_DNA"/>
</dbReference>
<dbReference type="PROSITE" id="PS50106">
    <property type="entry name" value="PDZ"/>
    <property type="match status" value="2"/>
</dbReference>
<evidence type="ECO:0000313" key="6">
    <source>
        <dbReference type="EMBL" id="CAF1273641.1"/>
    </source>
</evidence>
<evidence type="ECO:0000259" key="4">
    <source>
        <dbReference type="PROSITE" id="PS50106"/>
    </source>
</evidence>
<dbReference type="InterPro" id="IPR036034">
    <property type="entry name" value="PDZ_sf"/>
</dbReference>
<dbReference type="InterPro" id="IPR003613">
    <property type="entry name" value="Ubox_domain"/>
</dbReference>
<dbReference type="GO" id="GO:0097120">
    <property type="term" value="P:receptor localization to synapse"/>
    <property type="evidence" value="ECO:0007669"/>
    <property type="project" value="TreeGrafter"/>
</dbReference>
<feature type="domain" description="PDZ" evidence="4">
    <location>
        <begin position="290"/>
        <end position="365"/>
    </location>
</feature>
<dbReference type="Pfam" id="PF04564">
    <property type="entry name" value="U-box"/>
    <property type="match status" value="1"/>
</dbReference>
<reference evidence="6" key="1">
    <citation type="submission" date="2021-02" db="EMBL/GenBank/DDBJ databases">
        <authorList>
            <person name="Nowell W R."/>
        </authorList>
    </citation>
    <scope>NUCLEOTIDE SEQUENCE</scope>
</reference>
<feature type="domain" description="PDZ" evidence="4">
    <location>
        <begin position="195"/>
        <end position="286"/>
    </location>
</feature>
<dbReference type="SMART" id="SM00228">
    <property type="entry name" value="PDZ"/>
    <property type="match status" value="2"/>
</dbReference>
<dbReference type="SMART" id="SM00504">
    <property type="entry name" value="Ubox"/>
    <property type="match status" value="1"/>
</dbReference>
<dbReference type="Proteomes" id="UP000663889">
    <property type="component" value="Unassembled WGS sequence"/>
</dbReference>
<feature type="transmembrane region" description="Helical" evidence="3">
    <location>
        <begin position="99"/>
        <end position="126"/>
    </location>
</feature>
<dbReference type="InterPro" id="IPR050614">
    <property type="entry name" value="Synaptic_Scaffolding_LAP-MAGUK"/>
</dbReference>
<dbReference type="GO" id="GO:0016567">
    <property type="term" value="P:protein ubiquitination"/>
    <property type="evidence" value="ECO:0007669"/>
    <property type="project" value="InterPro"/>
</dbReference>
<dbReference type="CDD" id="cd16655">
    <property type="entry name" value="RING-Ubox_WDSUB1-like"/>
    <property type="match status" value="1"/>
</dbReference>
<dbReference type="GO" id="GO:0004842">
    <property type="term" value="F:ubiquitin-protein transferase activity"/>
    <property type="evidence" value="ECO:0007669"/>
    <property type="project" value="InterPro"/>
</dbReference>
<dbReference type="SUPFAM" id="SSF57850">
    <property type="entry name" value="RING/U-box"/>
    <property type="match status" value="1"/>
</dbReference>
<comment type="caution">
    <text evidence="6">The sequence shown here is derived from an EMBL/GenBank/DDBJ whole genome shotgun (WGS) entry which is preliminary data.</text>
</comment>
<dbReference type="Gene3D" id="2.30.42.10">
    <property type="match status" value="2"/>
</dbReference>
<organism evidence="6 8">
    <name type="scientific">Rotaria sordida</name>
    <dbReference type="NCBI Taxonomy" id="392033"/>
    <lineage>
        <taxon>Eukaryota</taxon>
        <taxon>Metazoa</taxon>
        <taxon>Spiralia</taxon>
        <taxon>Gnathifera</taxon>
        <taxon>Rotifera</taxon>
        <taxon>Eurotatoria</taxon>
        <taxon>Bdelloidea</taxon>
        <taxon>Philodinida</taxon>
        <taxon>Philodinidae</taxon>
        <taxon>Rotaria</taxon>
    </lineage>
</organism>
<dbReference type="Proteomes" id="UP000663864">
    <property type="component" value="Unassembled WGS sequence"/>
</dbReference>
<evidence type="ECO:0000313" key="7">
    <source>
        <dbReference type="EMBL" id="CAF1372748.1"/>
    </source>
</evidence>
<dbReference type="AlphaFoldDB" id="A0A815BJS3"/>
<dbReference type="Gene3D" id="3.30.40.10">
    <property type="entry name" value="Zinc/RING finger domain, C3HC4 (zinc finger)"/>
    <property type="match status" value="1"/>
</dbReference>
<keyword evidence="2 3" id="KW-0472">Membrane</keyword>
<sequence length="437" mass="49855">MTSKTFRDPVLATDGYTYEREAITQWISEEGISPFTGQPLRINDLRFDDRLQLLAEQYRNEQPPENSEPIVRPSAPLRTLIYYDLPEENRRATKNIRKIYIIIICLLIFLIGLILGTTVVGLKFYLTAVNVTSNYSGAVTMNSPTYVVERNDIYRYEKMTYRYKSIRVIISTSGVYSITTDMPQFNYENHWHLEEINLKRPNSGDKSLGITIAGGTDKPFLHSSFKSIIVTHIVENGLAHRDQQLQLYDIILRVNNIDVTNMKQQDVLDILSGVGENIKLLIRRLSPRITEKIELEHSGKLGIGIVGGLGSEHIAKDHGIFIKRIDKHQTNNQLDIGDRLLAISSTHNIYDLRFVTQDIARKRIQLACAESQKITLHVGHTKPIIRVHRGRCGVEQGQCVCYDLNDESSVDLCVVHFVYTELIFLCISFLSTRRCSS</sequence>
<dbReference type="PANTHER" id="PTHR23119:SF51">
    <property type="entry name" value="DISKS LARGE 1 TUMOR SUPPRESSOR PROTEIN"/>
    <property type="match status" value="1"/>
</dbReference>
<evidence type="ECO:0000256" key="3">
    <source>
        <dbReference type="SAM" id="Phobius"/>
    </source>
</evidence>
<dbReference type="InterPro" id="IPR013083">
    <property type="entry name" value="Znf_RING/FYVE/PHD"/>
</dbReference>
<dbReference type="PANTHER" id="PTHR23119">
    <property type="entry name" value="DISCS LARGE"/>
    <property type="match status" value="1"/>
</dbReference>
<dbReference type="SUPFAM" id="SSF50156">
    <property type="entry name" value="PDZ domain-like"/>
    <property type="match status" value="2"/>
</dbReference>
<proteinExistence type="predicted"/>
<feature type="domain" description="U-box" evidence="5">
    <location>
        <begin position="1"/>
        <end position="65"/>
    </location>
</feature>
<gene>
    <name evidence="7" type="ORF">SEV965_LOCUS29984</name>
    <name evidence="6" type="ORF">ZHD862_LOCUS26547</name>
</gene>
<dbReference type="GO" id="GO:0019901">
    <property type="term" value="F:protein kinase binding"/>
    <property type="evidence" value="ECO:0007669"/>
    <property type="project" value="TreeGrafter"/>
</dbReference>
<comment type="subcellular location">
    <subcellularLocation>
        <location evidence="1">Membrane</location>
    </subcellularLocation>
</comment>
<dbReference type="Pfam" id="PF00595">
    <property type="entry name" value="PDZ"/>
    <property type="match status" value="1"/>
</dbReference>
<protein>
    <recommendedName>
        <fullName evidence="9">U-box domain-containing protein</fullName>
    </recommendedName>
</protein>
<keyword evidence="3" id="KW-0812">Transmembrane</keyword>
<evidence type="ECO:0000259" key="5">
    <source>
        <dbReference type="PROSITE" id="PS51698"/>
    </source>
</evidence>